<dbReference type="Proteomes" id="UP001152523">
    <property type="component" value="Unassembled WGS sequence"/>
</dbReference>
<gene>
    <name evidence="2" type="ORF">CEPIT_LOCUS1303</name>
</gene>
<keyword evidence="1" id="KW-1133">Transmembrane helix</keyword>
<reference evidence="2" key="1">
    <citation type="submission" date="2022-07" db="EMBL/GenBank/DDBJ databases">
        <authorList>
            <person name="Macas J."/>
            <person name="Novak P."/>
            <person name="Neumann P."/>
        </authorList>
    </citation>
    <scope>NUCLEOTIDE SEQUENCE</scope>
</reference>
<keyword evidence="3" id="KW-1185">Reference proteome</keyword>
<keyword evidence="1" id="KW-0812">Transmembrane</keyword>
<comment type="caution">
    <text evidence="2">The sequence shown here is derived from an EMBL/GenBank/DDBJ whole genome shotgun (WGS) entry which is preliminary data.</text>
</comment>
<dbReference type="EMBL" id="CAMAPF010000008">
    <property type="protein sequence ID" value="CAH9058841.1"/>
    <property type="molecule type" value="Genomic_DNA"/>
</dbReference>
<proteinExistence type="predicted"/>
<accession>A0AAV0C2U8</accession>
<protein>
    <submittedName>
        <fullName evidence="2">Uncharacterized protein</fullName>
    </submittedName>
</protein>
<evidence type="ECO:0000313" key="2">
    <source>
        <dbReference type="EMBL" id="CAH9058841.1"/>
    </source>
</evidence>
<organism evidence="2 3">
    <name type="scientific">Cuscuta epithymum</name>
    <dbReference type="NCBI Taxonomy" id="186058"/>
    <lineage>
        <taxon>Eukaryota</taxon>
        <taxon>Viridiplantae</taxon>
        <taxon>Streptophyta</taxon>
        <taxon>Embryophyta</taxon>
        <taxon>Tracheophyta</taxon>
        <taxon>Spermatophyta</taxon>
        <taxon>Magnoliopsida</taxon>
        <taxon>eudicotyledons</taxon>
        <taxon>Gunneridae</taxon>
        <taxon>Pentapetalae</taxon>
        <taxon>asterids</taxon>
        <taxon>lamiids</taxon>
        <taxon>Solanales</taxon>
        <taxon>Convolvulaceae</taxon>
        <taxon>Cuscuteae</taxon>
        <taxon>Cuscuta</taxon>
        <taxon>Cuscuta subgen. Cuscuta</taxon>
    </lineage>
</organism>
<evidence type="ECO:0000256" key="1">
    <source>
        <dbReference type="SAM" id="Phobius"/>
    </source>
</evidence>
<keyword evidence="1" id="KW-0472">Membrane</keyword>
<sequence length="56" mass="6473">MVLEEAACCGDLDATDEERAVRRILERSSSLLHLSLLFVLEELFILPFLILYDVKY</sequence>
<evidence type="ECO:0000313" key="3">
    <source>
        <dbReference type="Proteomes" id="UP001152523"/>
    </source>
</evidence>
<name>A0AAV0C2U8_9ASTE</name>
<feature type="transmembrane region" description="Helical" evidence="1">
    <location>
        <begin position="31"/>
        <end position="52"/>
    </location>
</feature>
<dbReference type="AlphaFoldDB" id="A0AAV0C2U8"/>